<evidence type="ECO:0000256" key="2">
    <source>
        <dbReference type="SAM" id="Phobius"/>
    </source>
</evidence>
<dbReference type="AlphaFoldDB" id="A0A7X9NRA2"/>
<feature type="compositionally biased region" description="Polar residues" evidence="1">
    <location>
        <begin position="262"/>
        <end position="271"/>
    </location>
</feature>
<feature type="compositionally biased region" description="Basic and acidic residues" evidence="1">
    <location>
        <begin position="122"/>
        <end position="132"/>
    </location>
</feature>
<evidence type="ECO:0000313" key="3">
    <source>
        <dbReference type="EMBL" id="NME62364.1"/>
    </source>
</evidence>
<feature type="region of interest" description="Disordered" evidence="1">
    <location>
        <begin position="254"/>
        <end position="386"/>
    </location>
</feature>
<name>A0A7X9NRA2_9BIFI</name>
<accession>A0A7X9NRA2</accession>
<keyword evidence="2" id="KW-0812">Transmembrane</keyword>
<feature type="compositionally biased region" description="Low complexity" evidence="1">
    <location>
        <begin position="288"/>
        <end position="341"/>
    </location>
</feature>
<feature type="transmembrane region" description="Helical" evidence="2">
    <location>
        <begin position="29"/>
        <end position="48"/>
    </location>
</feature>
<feature type="transmembrane region" description="Helical" evidence="2">
    <location>
        <begin position="220"/>
        <end position="243"/>
    </location>
</feature>
<proteinExistence type="predicted"/>
<sequence>MKNFFKGISVPQLVAGALAAVTSFLLSARIGIAGSVIGVAVGSIVSAVSSQLYQNILKASSEKLQDVKGGDDEQIEGEQTDQTADADGSNGETASHPRRISSDETTVLPVQGDQSAANARNTQDEGEAKPDATRAMPAVGAADATTVMQPADDATRVISGGVADDATRVISGASAAAHDHTGADGHQGRVIVSGNETGTTAARHLSGSANTERARKTKRVAIIISVVSALVAVGITAGVIMLVTRGEGTDSVVRDMVGNARVTPTPTPSDSQTRRDDDHQLEKPSDKPSATASPSPSASSSASASSTASPSPSATASASPSASASSSSSSTSGSDSGSSAGSNGGGTSDSGTTDGSDSGTAGTDSDTSGTGSSSSGSADGSGTATK</sequence>
<feature type="compositionally biased region" description="Low complexity" evidence="1">
    <location>
        <begin position="349"/>
        <end position="386"/>
    </location>
</feature>
<feature type="compositionally biased region" description="Polar residues" evidence="1">
    <location>
        <begin position="112"/>
        <end position="121"/>
    </location>
</feature>
<feature type="compositionally biased region" description="Basic and acidic residues" evidence="1">
    <location>
        <begin position="272"/>
        <end position="286"/>
    </location>
</feature>
<reference evidence="3 4" key="1">
    <citation type="submission" date="2020-04" db="EMBL/GenBank/DDBJ databases">
        <authorList>
            <person name="Hitch T.C.A."/>
            <person name="Wylensek D."/>
            <person name="Clavel T."/>
        </authorList>
    </citation>
    <scope>NUCLEOTIDE SEQUENCE [LARGE SCALE GENOMIC DNA]</scope>
    <source>
        <strain evidence="3 4">BSM-130-P53-3C</strain>
    </source>
</reference>
<gene>
    <name evidence="3" type="ORF">HF844_06070</name>
</gene>
<comment type="caution">
    <text evidence="3">The sequence shown here is derived from an EMBL/GenBank/DDBJ whole genome shotgun (WGS) entry which is preliminary data.</text>
</comment>
<dbReference type="EMBL" id="JABAGI010000007">
    <property type="protein sequence ID" value="NME62364.1"/>
    <property type="molecule type" value="Genomic_DNA"/>
</dbReference>
<keyword evidence="2" id="KW-0472">Membrane</keyword>
<evidence type="ECO:0000256" key="1">
    <source>
        <dbReference type="SAM" id="MobiDB-lite"/>
    </source>
</evidence>
<dbReference type="Proteomes" id="UP000588369">
    <property type="component" value="Unassembled WGS sequence"/>
</dbReference>
<evidence type="ECO:0000313" key="4">
    <source>
        <dbReference type="Proteomes" id="UP000588369"/>
    </source>
</evidence>
<keyword evidence="2" id="KW-1133">Transmembrane helix</keyword>
<protein>
    <submittedName>
        <fullName evidence="3">Uncharacterized protein</fullName>
    </submittedName>
</protein>
<organism evidence="3 4">
    <name type="scientific">Bifidobacterium thermophilum</name>
    <dbReference type="NCBI Taxonomy" id="33905"/>
    <lineage>
        <taxon>Bacteria</taxon>
        <taxon>Bacillati</taxon>
        <taxon>Actinomycetota</taxon>
        <taxon>Actinomycetes</taxon>
        <taxon>Bifidobacteriales</taxon>
        <taxon>Bifidobacteriaceae</taxon>
        <taxon>Bifidobacterium</taxon>
    </lineage>
</organism>
<dbReference type="RefSeq" id="WP_168984287.1">
    <property type="nucleotide sequence ID" value="NZ_JABAGI010000007.1"/>
</dbReference>
<feature type="region of interest" description="Disordered" evidence="1">
    <location>
        <begin position="64"/>
        <end position="134"/>
    </location>
</feature>